<name>A0A1M5RDK8_9ACTN</name>
<dbReference type="EMBL" id="FQVU01000005">
    <property type="protein sequence ID" value="SHH24427.1"/>
    <property type="molecule type" value="Genomic_DNA"/>
</dbReference>
<proteinExistence type="predicted"/>
<dbReference type="CDD" id="cd02440">
    <property type="entry name" value="AdoMet_MTases"/>
    <property type="match status" value="1"/>
</dbReference>
<dbReference type="PIRSF" id="PIRSF017393">
    <property type="entry name" value="MTase_SAV2177"/>
    <property type="match status" value="1"/>
</dbReference>
<dbReference type="AlphaFoldDB" id="A0A1M5RDK8"/>
<dbReference type="Proteomes" id="UP000186132">
    <property type="component" value="Unassembled WGS sequence"/>
</dbReference>
<keyword evidence="1" id="KW-0489">Methyltransferase</keyword>
<dbReference type="RefSeq" id="WP_073391715.1">
    <property type="nucleotide sequence ID" value="NZ_FQVU01000005.1"/>
</dbReference>
<gene>
    <name evidence="1" type="ORF">SAMN05443575_3520</name>
</gene>
<evidence type="ECO:0000313" key="2">
    <source>
        <dbReference type="Proteomes" id="UP000186132"/>
    </source>
</evidence>
<dbReference type="InterPro" id="IPR029063">
    <property type="entry name" value="SAM-dependent_MTases_sf"/>
</dbReference>
<dbReference type="GO" id="GO:0032259">
    <property type="term" value="P:methylation"/>
    <property type="evidence" value="ECO:0007669"/>
    <property type="project" value="UniProtKB-KW"/>
</dbReference>
<protein>
    <submittedName>
        <fullName evidence="1">S-adenosyl methyltransferase</fullName>
    </submittedName>
</protein>
<keyword evidence="2" id="KW-1185">Reference proteome</keyword>
<dbReference type="Pfam" id="PF04672">
    <property type="entry name" value="Methyltransf_19"/>
    <property type="match status" value="1"/>
</dbReference>
<accession>A0A1M5RDK8</accession>
<dbReference type="Gene3D" id="3.40.50.150">
    <property type="entry name" value="Vaccinia Virus protein VP39"/>
    <property type="match status" value="1"/>
</dbReference>
<dbReference type="OrthoDB" id="4134439at2"/>
<dbReference type="GO" id="GO:0008168">
    <property type="term" value="F:methyltransferase activity"/>
    <property type="evidence" value="ECO:0007669"/>
    <property type="project" value="UniProtKB-KW"/>
</dbReference>
<reference evidence="1 2" key="1">
    <citation type="submission" date="2016-11" db="EMBL/GenBank/DDBJ databases">
        <authorList>
            <person name="Jaros S."/>
            <person name="Januszkiewicz K."/>
            <person name="Wedrychowicz H."/>
        </authorList>
    </citation>
    <scope>NUCLEOTIDE SEQUENCE [LARGE SCALE GENOMIC DNA]</scope>
    <source>
        <strain evidence="1 2">DSM 45627</strain>
    </source>
</reference>
<dbReference type="InterPro" id="IPR006764">
    <property type="entry name" value="SAM_dep_MeTrfase_SAV2177_type"/>
</dbReference>
<organism evidence="1 2">
    <name type="scientific">Jatrophihabitans endophyticus</name>
    <dbReference type="NCBI Taxonomy" id="1206085"/>
    <lineage>
        <taxon>Bacteria</taxon>
        <taxon>Bacillati</taxon>
        <taxon>Actinomycetota</taxon>
        <taxon>Actinomycetes</taxon>
        <taxon>Jatrophihabitantales</taxon>
        <taxon>Jatrophihabitantaceae</taxon>
        <taxon>Jatrophihabitans</taxon>
    </lineage>
</organism>
<dbReference type="SUPFAM" id="SSF53335">
    <property type="entry name" value="S-adenosyl-L-methionine-dependent methyltransferases"/>
    <property type="match status" value="1"/>
</dbReference>
<evidence type="ECO:0000313" key="1">
    <source>
        <dbReference type="EMBL" id="SHH24427.1"/>
    </source>
</evidence>
<dbReference type="STRING" id="1206085.SAMN05443575_3520"/>
<sequence>MTESPAWVTPDVDTSQPSIARLYDYLLGGTHNLEKDRALGREAIKAAPGIIMLIRESRKFLQRAVRYALDQGVDQFLDLGSGIPTRGSVHETAQSLDPQAKVVYVDRDPTAVAHGQYLLSANPRATSVRGDLLDPDATLAQPGVGALLDLDRPVAMLLLSVLHFFGDDDVLPALAEYRRRLAPGSLLVVATATSEEQDGSATRVQDVYSHEFATFELRSRDRVAALFGDYELAEPGIVFPTQWRPAKPSDVGADPTRYSYLVGVGCKH</sequence>
<keyword evidence="1" id="KW-0808">Transferase</keyword>